<dbReference type="Proteomes" id="UP000325273">
    <property type="component" value="Unassembled WGS sequence"/>
</dbReference>
<evidence type="ECO:0000256" key="1">
    <source>
        <dbReference type="SAM" id="Phobius"/>
    </source>
</evidence>
<feature type="transmembrane region" description="Helical" evidence="1">
    <location>
        <begin position="38"/>
        <end position="58"/>
    </location>
</feature>
<dbReference type="EMBL" id="VTUZ01000005">
    <property type="protein sequence ID" value="KAA1013050.1"/>
    <property type="molecule type" value="Genomic_DNA"/>
</dbReference>
<proteinExistence type="predicted"/>
<gene>
    <name evidence="2" type="ORF">FVF58_09675</name>
</gene>
<dbReference type="AlphaFoldDB" id="A0A5B0HDB7"/>
<evidence type="ECO:0000313" key="3">
    <source>
        <dbReference type="Proteomes" id="UP000325273"/>
    </source>
</evidence>
<name>A0A5B0HDB7_9BURK</name>
<dbReference type="GO" id="GO:0044659">
    <property type="term" value="P:viral release from host cell by cytolysis"/>
    <property type="evidence" value="ECO:0007669"/>
    <property type="project" value="InterPro"/>
</dbReference>
<dbReference type="RefSeq" id="WP_149669680.1">
    <property type="nucleotide sequence ID" value="NZ_VTUZ01000005.1"/>
</dbReference>
<keyword evidence="1" id="KW-0812">Transmembrane</keyword>
<sequence length="72" mass="7986">MTIGDQAADLARSDIVASAAKALPPVSVASATLLGIPLADWVLLLTAVYTLLQIIVFVRDKFWRQRRKHRKE</sequence>
<organism evidence="2 3">
    <name type="scientific">Paraburkholderia panacisoli</name>
    <dbReference type="NCBI Taxonomy" id="2603818"/>
    <lineage>
        <taxon>Bacteria</taxon>
        <taxon>Pseudomonadati</taxon>
        <taxon>Pseudomonadota</taxon>
        <taxon>Betaproteobacteria</taxon>
        <taxon>Burkholderiales</taxon>
        <taxon>Burkholderiaceae</taxon>
        <taxon>Paraburkholderia</taxon>
    </lineage>
</organism>
<dbReference type="Pfam" id="PF10746">
    <property type="entry name" value="Phage_holin_2_2"/>
    <property type="match status" value="1"/>
</dbReference>
<reference evidence="2 3" key="1">
    <citation type="submission" date="2019-08" db="EMBL/GenBank/DDBJ databases">
        <title>Paraburkholderia sp. DCY113.</title>
        <authorList>
            <person name="Kang J."/>
        </authorList>
    </citation>
    <scope>NUCLEOTIDE SEQUENCE [LARGE SCALE GENOMIC DNA]</scope>
    <source>
        <strain evidence="2 3">DCY113</strain>
    </source>
</reference>
<dbReference type="InterPro" id="IPR019682">
    <property type="entry name" value="Phage_T7_Gp17.5_holin"/>
</dbReference>
<keyword evidence="1" id="KW-0472">Membrane</keyword>
<protein>
    <submittedName>
        <fullName evidence="2">Holin</fullName>
    </submittedName>
</protein>
<keyword evidence="3" id="KW-1185">Reference proteome</keyword>
<comment type="caution">
    <text evidence="2">The sequence shown here is derived from an EMBL/GenBank/DDBJ whole genome shotgun (WGS) entry which is preliminary data.</text>
</comment>
<accession>A0A5B0HDB7</accession>
<keyword evidence="1" id="KW-1133">Transmembrane helix</keyword>
<evidence type="ECO:0000313" key="2">
    <source>
        <dbReference type="EMBL" id="KAA1013050.1"/>
    </source>
</evidence>